<evidence type="ECO:0000256" key="2">
    <source>
        <dbReference type="ARBA" id="ARBA00022723"/>
    </source>
</evidence>
<protein>
    <submittedName>
        <fullName evidence="7">Glycerol dehydrogenase</fullName>
        <ecNumber evidence="7">1.1.1.6</ecNumber>
    </submittedName>
</protein>
<sequence>MNETLIVRGAPQEYICELGAWDKLEKHLEKRGITKILILHGSASWSVGEKFFPKLKKIEHYFKHYKNECSFENKAYFTNFIQKNEIDGVIALGGGKVLDLGKLVANESHLPCVCLPTLASTCAAYTPLSVIYNKQGEMVDMVFFSQGISLTLVDPSVILNSPKELLVAGIGDTLAKWYESDPVISQHKSYSAELAVAKFAAKECCDNLLISSKKAIDDFENKQVTEDFIKIVETNILLAGMVGGFGDKFGRTSGAHSIHDALTRVPGTKKYLHGKKVAYGILVQLVIEEKNQEVAKLILFYKKIGLPYRFSSLGVTRKDLDLIAEIANKDPLLHLLPQHITHEVIKSAMIELEERAY</sequence>
<proteinExistence type="inferred from homology"/>
<feature type="binding site" evidence="4">
    <location>
        <position position="172"/>
    </location>
    <ligand>
        <name>glycerol</name>
        <dbReference type="ChEBI" id="CHEBI:17754"/>
    </ligand>
</feature>
<evidence type="ECO:0000256" key="4">
    <source>
        <dbReference type="PIRSR" id="PIRSR000112-1"/>
    </source>
</evidence>
<dbReference type="PROSITE" id="PS00913">
    <property type="entry name" value="ADH_IRON_1"/>
    <property type="match status" value="1"/>
</dbReference>
<dbReference type="SUPFAM" id="SSF56796">
    <property type="entry name" value="Dehydroquinate synthase-like"/>
    <property type="match status" value="1"/>
</dbReference>
<evidence type="ECO:0000313" key="7">
    <source>
        <dbReference type="EMBL" id="SLM84479.1"/>
    </source>
</evidence>
<evidence type="ECO:0000259" key="6">
    <source>
        <dbReference type="Pfam" id="PF00465"/>
    </source>
</evidence>
<dbReference type="OrthoDB" id="5198708at2"/>
<gene>
    <name evidence="7" type="ORF">FM121_00200</name>
</gene>
<dbReference type="InterPro" id="IPR018211">
    <property type="entry name" value="ADH_Fe_CS"/>
</dbReference>
<dbReference type="GO" id="GO:0008888">
    <property type="term" value="F:glycerol dehydrogenase (NAD+) activity"/>
    <property type="evidence" value="ECO:0007669"/>
    <property type="project" value="UniProtKB-EC"/>
</dbReference>
<evidence type="ECO:0000256" key="1">
    <source>
        <dbReference type="ARBA" id="ARBA00007358"/>
    </source>
</evidence>
<dbReference type="AlphaFoldDB" id="A0A1X8XKW2"/>
<dbReference type="RefSeq" id="WP_086950144.1">
    <property type="nucleotide sequence ID" value="NZ_FWFD01000002.1"/>
</dbReference>
<feature type="binding site" evidence="5">
    <location>
        <position position="126"/>
    </location>
    <ligand>
        <name>NAD(+)</name>
        <dbReference type="ChEBI" id="CHEBI:57540"/>
    </ligand>
</feature>
<dbReference type="GO" id="GO:0046872">
    <property type="term" value="F:metal ion binding"/>
    <property type="evidence" value="ECO:0007669"/>
    <property type="project" value="UniProtKB-KW"/>
</dbReference>
<feature type="binding site" evidence="4">
    <location>
        <position position="256"/>
    </location>
    <ligand>
        <name>glycerol</name>
        <dbReference type="ChEBI" id="CHEBI:17754"/>
    </ligand>
</feature>
<feature type="domain" description="Alcohol dehydrogenase iron-type/glycerol dehydrogenase GldA" evidence="6">
    <location>
        <begin position="11"/>
        <end position="146"/>
    </location>
</feature>
<feature type="binding site" evidence="5">
    <location>
        <begin position="95"/>
        <end position="99"/>
    </location>
    <ligand>
        <name>NAD(+)</name>
        <dbReference type="ChEBI" id="CHEBI:57540"/>
    </ligand>
</feature>
<comment type="similarity">
    <text evidence="1">Belongs to the iron-containing alcohol dehydrogenase family.</text>
</comment>
<dbReference type="Pfam" id="PF00465">
    <property type="entry name" value="Fe-ADH"/>
    <property type="match status" value="1"/>
</dbReference>
<evidence type="ECO:0000256" key="5">
    <source>
        <dbReference type="PIRSR" id="PIRSR000112-3"/>
    </source>
</evidence>
<feature type="binding site" evidence="5">
    <location>
        <position position="128"/>
    </location>
    <ligand>
        <name>NAD(+)</name>
        <dbReference type="ChEBI" id="CHEBI:57540"/>
    </ligand>
</feature>
<feature type="binding site" evidence="5">
    <location>
        <begin position="117"/>
        <end position="120"/>
    </location>
    <ligand>
        <name>NAD(+)</name>
        <dbReference type="ChEBI" id="CHEBI:57540"/>
    </ligand>
</feature>
<comment type="cofactor">
    <cofactor evidence="4">
        <name>Zn(2+)</name>
        <dbReference type="ChEBI" id="CHEBI:29105"/>
    </cofactor>
    <text evidence="4">Binds 1 zinc ion per subunit.</text>
</comment>
<keyword evidence="5" id="KW-0520">NAD</keyword>
<dbReference type="Proteomes" id="UP000195918">
    <property type="component" value="Unassembled WGS sequence"/>
</dbReference>
<keyword evidence="8" id="KW-1185">Reference proteome</keyword>
<dbReference type="PANTHER" id="PTHR43616">
    <property type="entry name" value="GLYCEROL DEHYDROGENASE"/>
    <property type="match status" value="1"/>
</dbReference>
<dbReference type="InterPro" id="IPR016205">
    <property type="entry name" value="Glycerol_DH"/>
</dbReference>
<organism evidence="7 8">
    <name type="scientific">Vagococcus fluvialis bH819</name>
    <dbReference type="NCBI Taxonomy" id="1255619"/>
    <lineage>
        <taxon>Bacteria</taxon>
        <taxon>Bacillati</taxon>
        <taxon>Bacillota</taxon>
        <taxon>Bacilli</taxon>
        <taxon>Lactobacillales</taxon>
        <taxon>Enterococcaceae</taxon>
        <taxon>Vagococcus</taxon>
    </lineage>
</organism>
<feature type="binding site" evidence="5">
    <location>
        <position position="132"/>
    </location>
    <ligand>
        <name>NAD(+)</name>
        <dbReference type="ChEBI" id="CHEBI:57540"/>
    </ligand>
</feature>
<dbReference type="Gene3D" id="3.40.50.1970">
    <property type="match status" value="1"/>
</dbReference>
<feature type="binding site" evidence="4">
    <location>
        <position position="273"/>
    </location>
    <ligand>
        <name>glycerol</name>
        <dbReference type="ChEBI" id="CHEBI:17754"/>
    </ligand>
</feature>
<dbReference type="InterPro" id="IPR001670">
    <property type="entry name" value="ADH_Fe/GldA"/>
</dbReference>
<keyword evidence="3 7" id="KW-0560">Oxidoreductase</keyword>
<evidence type="ECO:0000313" key="8">
    <source>
        <dbReference type="Proteomes" id="UP000195918"/>
    </source>
</evidence>
<dbReference type="PANTHER" id="PTHR43616:SF3">
    <property type="entry name" value="HYDROXYCARBOXYLATE DEHYDROGENASE A"/>
    <property type="match status" value="1"/>
</dbReference>
<dbReference type="CDD" id="cd08172">
    <property type="entry name" value="GlyDH-like"/>
    <property type="match status" value="1"/>
</dbReference>
<keyword evidence="2 4" id="KW-0479">Metal-binding</keyword>
<accession>A0A1X8XKW2</accession>
<dbReference type="PIRSF" id="PIRSF000112">
    <property type="entry name" value="Glycerol_dehydrogenase"/>
    <property type="match status" value="1"/>
</dbReference>
<dbReference type="EMBL" id="FWFD01000002">
    <property type="protein sequence ID" value="SLM84479.1"/>
    <property type="molecule type" value="Genomic_DNA"/>
</dbReference>
<dbReference type="Gene3D" id="1.20.1090.10">
    <property type="entry name" value="Dehydroquinate synthase-like - alpha domain"/>
    <property type="match status" value="1"/>
</dbReference>
<evidence type="ECO:0000256" key="3">
    <source>
        <dbReference type="ARBA" id="ARBA00023002"/>
    </source>
</evidence>
<dbReference type="EC" id="1.1.1.6" evidence="7"/>
<reference evidence="8" key="1">
    <citation type="submission" date="2017-02" db="EMBL/GenBank/DDBJ databases">
        <authorList>
            <person name="Dridi B."/>
        </authorList>
    </citation>
    <scope>NUCLEOTIDE SEQUENCE [LARGE SCALE GENOMIC DNA]</scope>
    <source>
        <strain evidence="8">bH819</strain>
    </source>
</reference>
<keyword evidence="4" id="KW-0862">Zinc</keyword>
<name>A0A1X8XKW2_9ENTE</name>